<evidence type="ECO:0000256" key="3">
    <source>
        <dbReference type="ARBA" id="ARBA00022448"/>
    </source>
</evidence>
<dbReference type="OrthoDB" id="8481147at2"/>
<dbReference type="Pfam" id="PF08352">
    <property type="entry name" value="oligo_HPY"/>
    <property type="match status" value="1"/>
</dbReference>
<dbReference type="PANTHER" id="PTHR43297:SF14">
    <property type="entry name" value="ATPASE AAA-TYPE CORE DOMAIN-CONTAINING PROTEIN"/>
    <property type="match status" value="1"/>
</dbReference>
<feature type="domain" description="ABC transporter" evidence="10">
    <location>
        <begin position="19"/>
        <end position="268"/>
    </location>
</feature>
<dbReference type="GO" id="GO:0016887">
    <property type="term" value="F:ATP hydrolysis activity"/>
    <property type="evidence" value="ECO:0007669"/>
    <property type="project" value="InterPro"/>
</dbReference>
<evidence type="ECO:0000256" key="6">
    <source>
        <dbReference type="ARBA" id="ARBA00022741"/>
    </source>
</evidence>
<evidence type="ECO:0000256" key="8">
    <source>
        <dbReference type="ARBA" id="ARBA00022967"/>
    </source>
</evidence>
<keyword evidence="12" id="KW-1185">Reference proteome</keyword>
<dbReference type="AlphaFoldDB" id="A0A4Q8AD13"/>
<dbReference type="EMBL" id="SHLA01000001">
    <property type="protein sequence ID" value="RZU61994.1"/>
    <property type="molecule type" value="Genomic_DNA"/>
</dbReference>
<dbReference type="SUPFAM" id="SSF52540">
    <property type="entry name" value="P-loop containing nucleoside triphosphate hydrolases"/>
    <property type="match status" value="1"/>
</dbReference>
<dbReference type="GO" id="GO:0005524">
    <property type="term" value="F:ATP binding"/>
    <property type="evidence" value="ECO:0007669"/>
    <property type="project" value="UniProtKB-KW"/>
</dbReference>
<dbReference type="PROSITE" id="PS50893">
    <property type="entry name" value="ABC_TRANSPORTER_2"/>
    <property type="match status" value="1"/>
</dbReference>
<dbReference type="GO" id="GO:0005886">
    <property type="term" value="C:plasma membrane"/>
    <property type="evidence" value="ECO:0007669"/>
    <property type="project" value="UniProtKB-SubCell"/>
</dbReference>
<dbReference type="PROSITE" id="PS00211">
    <property type="entry name" value="ABC_TRANSPORTER_1"/>
    <property type="match status" value="1"/>
</dbReference>
<dbReference type="InterPro" id="IPR017871">
    <property type="entry name" value="ABC_transporter-like_CS"/>
</dbReference>
<keyword evidence="3" id="KW-0813">Transport</keyword>
<dbReference type="Pfam" id="PF00005">
    <property type="entry name" value="ABC_tran"/>
    <property type="match status" value="1"/>
</dbReference>
<reference evidence="11 12" key="1">
    <citation type="submission" date="2019-02" db="EMBL/GenBank/DDBJ databases">
        <title>Sequencing the genomes of 1000 actinobacteria strains.</title>
        <authorList>
            <person name="Klenk H.-P."/>
        </authorList>
    </citation>
    <scope>NUCLEOTIDE SEQUENCE [LARGE SCALE GENOMIC DNA]</scope>
    <source>
        <strain evidence="11 12">DSM 17364</strain>
    </source>
</reference>
<dbReference type="InterPro" id="IPR003593">
    <property type="entry name" value="AAA+_ATPase"/>
</dbReference>
<dbReference type="FunFam" id="3.40.50.300:FF:000016">
    <property type="entry name" value="Oligopeptide ABC transporter ATP-binding component"/>
    <property type="match status" value="1"/>
</dbReference>
<dbReference type="SMART" id="SM00382">
    <property type="entry name" value="AAA"/>
    <property type="match status" value="1"/>
</dbReference>
<sequence length="343" mass="36630">MMTNSLIADGPAAEPLLQIRNLRVEFSTSQGTATAINGVDFDVDRGQSLGILGESGSGKSVTARAVMGILDTPPARVVDGTIALAGEDLLTVTDKRRRQLLGSKISMVFQDALSALNPVHPVGRQIGELFRVHRGMSRRDAKRAAIEMMDRVRIPAAASRVNDYPHQFSGGMRQRIVIAMALALEPDLLIADEPTTALDVTVQAQILGLLSELQRENNMGLILITHDISVVREVTDRVAVMYAGRIVETGPTGSVLGAPRHPYTRGLADSVASNEFKGRPLPAIEGSPPDLLHPPAGCSFASRCAYADATCQVTPPVLEPVGSTSHAACFHPLEVNDHAARRS</sequence>
<accession>A0A4Q8AD13</accession>
<evidence type="ECO:0000259" key="10">
    <source>
        <dbReference type="PROSITE" id="PS50893"/>
    </source>
</evidence>
<evidence type="ECO:0000256" key="1">
    <source>
        <dbReference type="ARBA" id="ARBA00004202"/>
    </source>
</evidence>
<keyword evidence="6" id="KW-0547">Nucleotide-binding</keyword>
<keyword evidence="4" id="KW-1003">Cell membrane</keyword>
<organism evidence="11 12">
    <name type="scientific">Zhihengliuella halotolerans</name>
    <dbReference type="NCBI Taxonomy" id="370736"/>
    <lineage>
        <taxon>Bacteria</taxon>
        <taxon>Bacillati</taxon>
        <taxon>Actinomycetota</taxon>
        <taxon>Actinomycetes</taxon>
        <taxon>Micrococcales</taxon>
        <taxon>Micrococcaceae</taxon>
        <taxon>Zhihengliuella</taxon>
    </lineage>
</organism>
<keyword evidence="8" id="KW-1278">Translocase</keyword>
<protein>
    <submittedName>
        <fullName evidence="11">Oligopeptide transport system ATP-binding protein</fullName>
    </submittedName>
</protein>
<gene>
    <name evidence="11" type="ORF">EV380_1580</name>
</gene>
<evidence type="ECO:0000256" key="7">
    <source>
        <dbReference type="ARBA" id="ARBA00022840"/>
    </source>
</evidence>
<evidence type="ECO:0000313" key="12">
    <source>
        <dbReference type="Proteomes" id="UP000292685"/>
    </source>
</evidence>
<comment type="subcellular location">
    <subcellularLocation>
        <location evidence="1">Cell membrane</location>
        <topology evidence="1">Peripheral membrane protein</topology>
    </subcellularLocation>
</comment>
<keyword evidence="5" id="KW-0997">Cell inner membrane</keyword>
<evidence type="ECO:0000256" key="4">
    <source>
        <dbReference type="ARBA" id="ARBA00022475"/>
    </source>
</evidence>
<dbReference type="PANTHER" id="PTHR43297">
    <property type="entry name" value="OLIGOPEPTIDE TRANSPORT ATP-BINDING PROTEIN APPD"/>
    <property type="match status" value="1"/>
</dbReference>
<evidence type="ECO:0000313" key="11">
    <source>
        <dbReference type="EMBL" id="RZU61994.1"/>
    </source>
</evidence>
<proteinExistence type="inferred from homology"/>
<dbReference type="Gene3D" id="3.40.50.300">
    <property type="entry name" value="P-loop containing nucleotide triphosphate hydrolases"/>
    <property type="match status" value="1"/>
</dbReference>
<dbReference type="InterPro" id="IPR013563">
    <property type="entry name" value="Oligopep_ABC_C"/>
</dbReference>
<name>A0A4Q8AD13_9MICC</name>
<dbReference type="NCBIfam" id="TIGR01727">
    <property type="entry name" value="oligo_HPY"/>
    <property type="match status" value="1"/>
</dbReference>
<dbReference type="InterPro" id="IPR027417">
    <property type="entry name" value="P-loop_NTPase"/>
</dbReference>
<dbReference type="InterPro" id="IPR003439">
    <property type="entry name" value="ABC_transporter-like_ATP-bd"/>
</dbReference>
<dbReference type="CDD" id="cd03257">
    <property type="entry name" value="ABC_NikE_OppD_transporters"/>
    <property type="match status" value="1"/>
</dbReference>
<keyword evidence="7 11" id="KW-0067">ATP-binding</keyword>
<comment type="similarity">
    <text evidence="2">Belongs to the ABC transporter superfamily.</text>
</comment>
<evidence type="ECO:0000256" key="2">
    <source>
        <dbReference type="ARBA" id="ARBA00005417"/>
    </source>
</evidence>
<evidence type="ECO:0000256" key="5">
    <source>
        <dbReference type="ARBA" id="ARBA00022519"/>
    </source>
</evidence>
<dbReference type="InterPro" id="IPR050388">
    <property type="entry name" value="ABC_Ni/Peptide_Import"/>
</dbReference>
<dbReference type="Proteomes" id="UP000292685">
    <property type="component" value="Unassembled WGS sequence"/>
</dbReference>
<dbReference type="GO" id="GO:0015833">
    <property type="term" value="P:peptide transport"/>
    <property type="evidence" value="ECO:0007669"/>
    <property type="project" value="InterPro"/>
</dbReference>
<evidence type="ECO:0000256" key="9">
    <source>
        <dbReference type="ARBA" id="ARBA00023136"/>
    </source>
</evidence>
<keyword evidence="9" id="KW-0472">Membrane</keyword>
<comment type="caution">
    <text evidence="11">The sequence shown here is derived from an EMBL/GenBank/DDBJ whole genome shotgun (WGS) entry which is preliminary data.</text>
</comment>